<sequence>MTKYGFYAGCTSIRSENLVLAQYSVTLARLSAYDVLDVGYRHGFIRGVGRLMPKAPIRGLITFLFQAGQSRRSLVDRVQRCAYRMGAWPAIMAIKLRECVPQRLGVASAA</sequence>
<dbReference type="AlphaFoldDB" id="A0A6G6CWU3"/>
<proteinExistence type="predicted"/>
<accession>A0A6G6CWU3</accession>
<evidence type="ECO:0000313" key="1">
    <source>
        <dbReference type="EMBL" id="QIE07360.1"/>
    </source>
</evidence>
<reference evidence="1" key="1">
    <citation type="journal article" date="2020" name="Angew. Chem. Int. Ed. Engl.">
        <title>Mining Symbionts of Spider-Transmitted Fungus Illuminates Uncharted Biosynthetic Pathways to Cytotoxic Benzolactones.</title>
        <authorList>
            <person name="Niehs S.P."/>
            <person name="Dose B."/>
            <person name="Richter S."/>
            <person name="Pidot S.J."/>
            <person name="Dahse H.-M."/>
            <person name="Stinear T.P."/>
            <person name="Hertweck C."/>
        </authorList>
    </citation>
    <scope>NUCLEOTIDE SEQUENCE</scope>
    <source>
        <strain evidence="1">B8</strain>
    </source>
</reference>
<protein>
    <submittedName>
        <fullName evidence="1">Uncharacterized protein</fullName>
    </submittedName>
</protein>
<name>A0A6G6CWU3_9BURK</name>
<dbReference type="EMBL" id="MN734804">
    <property type="protein sequence ID" value="QIE07360.1"/>
    <property type="molecule type" value="Genomic_DNA"/>
</dbReference>
<organism evidence="1">
    <name type="scientific">Burkholderia sp. B8(2020)</name>
    <dbReference type="NCBI Taxonomy" id="2713619"/>
    <lineage>
        <taxon>Bacteria</taxon>
        <taxon>Pseudomonadati</taxon>
        <taxon>Pseudomonadota</taxon>
        <taxon>Betaproteobacteria</taxon>
        <taxon>Burkholderiales</taxon>
        <taxon>Burkholderiaceae</taxon>
        <taxon>Burkholderia</taxon>
    </lineage>
</organism>